<organism evidence="3 4">
    <name type="scientific">Streptomyces nigrescens</name>
    <dbReference type="NCBI Taxonomy" id="1920"/>
    <lineage>
        <taxon>Bacteria</taxon>
        <taxon>Bacillati</taxon>
        <taxon>Actinomycetota</taxon>
        <taxon>Actinomycetes</taxon>
        <taxon>Kitasatosporales</taxon>
        <taxon>Streptomycetaceae</taxon>
        <taxon>Streptomyces</taxon>
    </lineage>
</organism>
<evidence type="ECO:0000313" key="3">
    <source>
        <dbReference type="EMBL" id="BDM70335.1"/>
    </source>
</evidence>
<gene>
    <name evidence="3" type="ORF">HEK616_38220</name>
</gene>
<keyword evidence="1 2" id="KW-0732">Signal</keyword>
<reference evidence="3" key="1">
    <citation type="submission" date="2022-06" db="EMBL/GenBank/DDBJ databases">
        <title>Complete genome sequence of Streptomyces nigrescens HEK616.</title>
        <authorList>
            <person name="Asamizu S."/>
            <person name="Onaka H."/>
        </authorList>
    </citation>
    <scope>NUCLEOTIDE SEQUENCE</scope>
    <source>
        <strain evidence="3">HEK616</strain>
    </source>
</reference>
<protein>
    <submittedName>
        <fullName evidence="3">Peptidase</fullName>
    </submittedName>
</protein>
<dbReference type="PANTHER" id="PTHR15462:SF19">
    <property type="entry name" value="PEPTIDASE S1 DOMAIN-CONTAINING PROTEIN"/>
    <property type="match status" value="1"/>
</dbReference>
<dbReference type="Gene3D" id="2.40.10.10">
    <property type="entry name" value="Trypsin-like serine proteases"/>
    <property type="match status" value="2"/>
</dbReference>
<keyword evidence="4" id="KW-1185">Reference proteome</keyword>
<dbReference type="RefSeq" id="WP_261954086.1">
    <property type="nucleotide sequence ID" value="NZ_AP026073.1"/>
</dbReference>
<name>A0ABN6QYG6_STRNI</name>
<feature type="chain" id="PRO_5047159800" evidence="2">
    <location>
        <begin position="28"/>
        <end position="302"/>
    </location>
</feature>
<dbReference type="InterPro" id="IPR043504">
    <property type="entry name" value="Peptidase_S1_PA_chymotrypsin"/>
</dbReference>
<sequence>MSARSALPVRLTALGAAVSGLALSLVAAPGAGAVVPKAPSAAVLKVGYTAEERRAALAYWTPARMKAVGKSVDLGPTGPKSRPWRGAAMKAVGRLFFVNGDGADTWCTATSVNGANRSVVMAAGHCVRRPASPVNTYVDMVFVPGYSKGKRPYGAFPVRATFTPRTWAEEGVNDVAALAVDTDAKGRALADVVGGQRIAFHRRVGGNTVAFGYPATRPQRGEELLHCTGTAKPAPGNEQAVPCDLGGGASGGPWLTDFNRATGKGVLISVNSHGDGPETGTHMYGPVLGATAEAAYQQAQHG</sequence>
<dbReference type="InterPro" id="IPR009003">
    <property type="entry name" value="Peptidase_S1_PA"/>
</dbReference>
<evidence type="ECO:0000313" key="4">
    <source>
        <dbReference type="Proteomes" id="UP001059597"/>
    </source>
</evidence>
<evidence type="ECO:0000256" key="1">
    <source>
        <dbReference type="ARBA" id="ARBA00022729"/>
    </source>
</evidence>
<evidence type="ECO:0000256" key="2">
    <source>
        <dbReference type="SAM" id="SignalP"/>
    </source>
</evidence>
<proteinExistence type="predicted"/>
<dbReference type="SUPFAM" id="SSF50494">
    <property type="entry name" value="Trypsin-like serine proteases"/>
    <property type="match status" value="1"/>
</dbReference>
<dbReference type="InterPro" id="IPR050966">
    <property type="entry name" value="Glutamyl_endopeptidase"/>
</dbReference>
<dbReference type="EMBL" id="AP026073">
    <property type="protein sequence ID" value="BDM70335.1"/>
    <property type="molecule type" value="Genomic_DNA"/>
</dbReference>
<dbReference type="Proteomes" id="UP001059597">
    <property type="component" value="Chromosome"/>
</dbReference>
<feature type="signal peptide" evidence="2">
    <location>
        <begin position="1"/>
        <end position="27"/>
    </location>
</feature>
<accession>A0ABN6QYG6</accession>
<dbReference type="PANTHER" id="PTHR15462">
    <property type="entry name" value="SERINE PROTEASE"/>
    <property type="match status" value="1"/>
</dbReference>